<dbReference type="PATRIC" id="fig|1245471.3.peg.2658"/>
<keyword evidence="5 6" id="KW-0472">Membrane</keyword>
<dbReference type="KEGG" id="pre:PCA10_26280"/>
<evidence type="ECO:0000313" key="8">
    <source>
        <dbReference type="EMBL" id="BAN48360.1"/>
    </source>
</evidence>
<evidence type="ECO:0000256" key="4">
    <source>
        <dbReference type="ARBA" id="ARBA00022989"/>
    </source>
</evidence>
<keyword evidence="2" id="KW-0813">Transport</keyword>
<dbReference type="InterPro" id="IPR050291">
    <property type="entry name" value="CDF_Transporter"/>
</dbReference>
<feature type="transmembrane region" description="Helical" evidence="6">
    <location>
        <begin position="72"/>
        <end position="95"/>
    </location>
</feature>
<dbReference type="OrthoDB" id="2388015at2"/>
<proteinExistence type="predicted"/>
<dbReference type="AlphaFoldDB" id="S6AIU8"/>
<dbReference type="Proteomes" id="UP000015503">
    <property type="component" value="Chromosome"/>
</dbReference>
<dbReference type="InterPro" id="IPR027469">
    <property type="entry name" value="Cation_efflux_TMD_sf"/>
</dbReference>
<feature type="transmembrane region" description="Helical" evidence="6">
    <location>
        <begin position="41"/>
        <end position="60"/>
    </location>
</feature>
<dbReference type="InterPro" id="IPR058533">
    <property type="entry name" value="Cation_efflux_TM"/>
</dbReference>
<evidence type="ECO:0000256" key="3">
    <source>
        <dbReference type="ARBA" id="ARBA00022692"/>
    </source>
</evidence>
<dbReference type="STRING" id="1245471.PCA10_26280"/>
<dbReference type="HOGENOM" id="CLU_056154_0_0_6"/>
<dbReference type="Pfam" id="PF01545">
    <property type="entry name" value="Cation_efflux"/>
    <property type="match status" value="1"/>
</dbReference>
<dbReference type="PROSITE" id="PS51257">
    <property type="entry name" value="PROKAR_LIPOPROTEIN"/>
    <property type="match status" value="1"/>
</dbReference>
<gene>
    <name evidence="8" type="ORF">PCA10_26280</name>
</gene>
<evidence type="ECO:0000256" key="2">
    <source>
        <dbReference type="ARBA" id="ARBA00022448"/>
    </source>
</evidence>
<organism evidence="8 9">
    <name type="scientific">Metapseudomonas resinovorans NBRC 106553</name>
    <dbReference type="NCBI Taxonomy" id="1245471"/>
    <lineage>
        <taxon>Bacteria</taxon>
        <taxon>Pseudomonadati</taxon>
        <taxon>Pseudomonadota</taxon>
        <taxon>Gammaproteobacteria</taxon>
        <taxon>Pseudomonadales</taxon>
        <taxon>Pseudomonadaceae</taxon>
        <taxon>Metapseudomonas</taxon>
    </lineage>
</organism>
<dbReference type="GO" id="GO:0015086">
    <property type="term" value="F:cadmium ion transmembrane transporter activity"/>
    <property type="evidence" value="ECO:0007669"/>
    <property type="project" value="TreeGrafter"/>
</dbReference>
<dbReference type="PANTHER" id="PTHR43840">
    <property type="entry name" value="MITOCHONDRIAL METAL TRANSPORTER 1-RELATED"/>
    <property type="match status" value="1"/>
</dbReference>
<keyword evidence="9" id="KW-1185">Reference proteome</keyword>
<comment type="subcellular location">
    <subcellularLocation>
        <location evidence="1">Membrane</location>
        <topology evidence="1">Multi-pass membrane protein</topology>
    </subcellularLocation>
</comment>
<dbReference type="GO" id="GO:0005886">
    <property type="term" value="C:plasma membrane"/>
    <property type="evidence" value="ECO:0007669"/>
    <property type="project" value="TreeGrafter"/>
</dbReference>
<reference evidence="8 9" key="1">
    <citation type="journal article" date="2013" name="Genome Announc.">
        <title>Complete Genome Sequence of the Carbazole Degrader Pseudomonas resinovorans Strain CA10 (NBRC 106553).</title>
        <authorList>
            <person name="Shintani M."/>
            <person name="Hosoyama A."/>
            <person name="Ohji S."/>
            <person name="Tsuchikane K."/>
            <person name="Takarada H."/>
            <person name="Yamazoe A."/>
            <person name="Fujita N."/>
            <person name="Nojiri H."/>
        </authorList>
    </citation>
    <scope>NUCLEOTIDE SEQUENCE [LARGE SCALE GENOMIC DNA]</scope>
    <source>
        <strain evidence="8 9">NBRC 106553</strain>
    </source>
</reference>
<feature type="transmembrane region" description="Helical" evidence="6">
    <location>
        <begin position="182"/>
        <end position="203"/>
    </location>
</feature>
<protein>
    <recommendedName>
        <fullName evidence="7">Cation efflux protein transmembrane domain-containing protein</fullName>
    </recommendedName>
</protein>
<feature type="transmembrane region" description="Helical" evidence="6">
    <location>
        <begin position="12"/>
        <end position="29"/>
    </location>
</feature>
<evidence type="ECO:0000313" key="9">
    <source>
        <dbReference type="Proteomes" id="UP000015503"/>
    </source>
</evidence>
<evidence type="ECO:0000256" key="5">
    <source>
        <dbReference type="ARBA" id="ARBA00023136"/>
    </source>
</evidence>
<evidence type="ECO:0000256" key="1">
    <source>
        <dbReference type="ARBA" id="ARBA00004141"/>
    </source>
</evidence>
<keyword evidence="4 6" id="KW-1133">Transmembrane helix</keyword>
<dbReference type="GO" id="GO:0015093">
    <property type="term" value="F:ferrous iron transmembrane transporter activity"/>
    <property type="evidence" value="ECO:0007669"/>
    <property type="project" value="TreeGrafter"/>
</dbReference>
<feature type="transmembrane region" description="Helical" evidence="6">
    <location>
        <begin position="107"/>
        <end position="130"/>
    </location>
</feature>
<dbReference type="EMBL" id="AP013068">
    <property type="protein sequence ID" value="BAN48360.1"/>
    <property type="molecule type" value="Genomic_DNA"/>
</dbReference>
<sequence length="299" mass="32961">MAGIEQRILKLSILATALVACGGIAFGLWSGSQSIVFDGLFNAIDSCMALLALLVSRLLVKQPGRRFQQGYWHFEPLVLALNGSVLVLLCVYALINSIGGLLRGGHALAFDAALVYALLTLACSVLMLGYQRRHNRKLKSELIQLDIQSWLISTLITAALLAAFVVGYLLQDTSWQWLTPYIDPAVLALLSLLLIPGPLRTVIKAVKQVLRITPEALEHEISGLMAGMTRRYGFECSSHSVAQIGRGLFVEIQIVLPEAMDRWKVSELDDLRAEIAAAIGREGPNRWLAIAFTRDRRWL</sequence>
<dbReference type="PANTHER" id="PTHR43840:SF15">
    <property type="entry name" value="MITOCHONDRIAL METAL TRANSPORTER 1-RELATED"/>
    <property type="match status" value="1"/>
</dbReference>
<dbReference type="GO" id="GO:0015341">
    <property type="term" value="F:zinc efflux antiporter activity"/>
    <property type="evidence" value="ECO:0007669"/>
    <property type="project" value="TreeGrafter"/>
</dbReference>
<feature type="domain" description="Cation efflux protein transmembrane" evidence="7">
    <location>
        <begin position="9"/>
        <end position="207"/>
    </location>
</feature>
<dbReference type="RefSeq" id="WP_016492554.1">
    <property type="nucleotide sequence ID" value="NC_021499.1"/>
</dbReference>
<accession>S6AIU8</accession>
<evidence type="ECO:0000256" key="6">
    <source>
        <dbReference type="SAM" id="Phobius"/>
    </source>
</evidence>
<feature type="transmembrane region" description="Helical" evidence="6">
    <location>
        <begin position="150"/>
        <end position="170"/>
    </location>
</feature>
<keyword evidence="3 6" id="KW-0812">Transmembrane</keyword>
<dbReference type="GO" id="GO:0006882">
    <property type="term" value="P:intracellular zinc ion homeostasis"/>
    <property type="evidence" value="ECO:0007669"/>
    <property type="project" value="TreeGrafter"/>
</dbReference>
<dbReference type="eggNOG" id="COG3965">
    <property type="taxonomic scope" value="Bacteria"/>
</dbReference>
<dbReference type="Gene3D" id="1.20.1510.10">
    <property type="entry name" value="Cation efflux protein transmembrane domain"/>
    <property type="match status" value="1"/>
</dbReference>
<evidence type="ECO:0000259" key="7">
    <source>
        <dbReference type="Pfam" id="PF01545"/>
    </source>
</evidence>
<name>S6AIU8_METRE</name>
<dbReference type="SUPFAM" id="SSF161111">
    <property type="entry name" value="Cation efflux protein transmembrane domain-like"/>
    <property type="match status" value="1"/>
</dbReference>